<reference evidence="2 3" key="1">
    <citation type="submission" date="2019-07" db="EMBL/GenBank/DDBJ databases">
        <title>Ln-dependent methylotrophs.</title>
        <authorList>
            <person name="Tani A."/>
        </authorList>
    </citation>
    <scope>NUCLEOTIDE SEQUENCE [LARGE SCALE GENOMIC DNA]</scope>
    <source>
        <strain evidence="2 3">SM12</strain>
    </source>
</reference>
<dbReference type="PANTHER" id="PTHR43737:SF1">
    <property type="entry name" value="DUF1501 DOMAIN-CONTAINING PROTEIN"/>
    <property type="match status" value="1"/>
</dbReference>
<gene>
    <name evidence="2" type="ORF">FNA46_16945</name>
</gene>
<organism evidence="2 3">
    <name type="scientific">Rhizobium straminoryzae</name>
    <dbReference type="NCBI Taxonomy" id="1387186"/>
    <lineage>
        <taxon>Bacteria</taxon>
        <taxon>Pseudomonadati</taxon>
        <taxon>Pseudomonadota</taxon>
        <taxon>Alphaproteobacteria</taxon>
        <taxon>Hyphomicrobiales</taxon>
        <taxon>Rhizobiaceae</taxon>
        <taxon>Rhizobium/Agrobacterium group</taxon>
        <taxon>Rhizobium</taxon>
    </lineage>
</organism>
<keyword evidence="3" id="KW-1185">Reference proteome</keyword>
<dbReference type="Pfam" id="PF07394">
    <property type="entry name" value="DUF1501"/>
    <property type="match status" value="1"/>
</dbReference>
<comment type="caution">
    <text evidence="2">The sequence shown here is derived from an EMBL/GenBank/DDBJ whole genome shotgun (WGS) entry which is preliminary data.</text>
</comment>
<feature type="signal peptide" evidence="1">
    <location>
        <begin position="1"/>
        <end position="35"/>
    </location>
</feature>
<proteinExistence type="predicted"/>
<dbReference type="PROSITE" id="PS51318">
    <property type="entry name" value="TAT"/>
    <property type="match status" value="1"/>
</dbReference>
<dbReference type="PANTHER" id="PTHR43737">
    <property type="entry name" value="BLL7424 PROTEIN"/>
    <property type="match status" value="1"/>
</dbReference>
<evidence type="ECO:0000256" key="1">
    <source>
        <dbReference type="SAM" id="SignalP"/>
    </source>
</evidence>
<accession>A0A549T4Q7</accession>
<keyword evidence="1" id="KW-0732">Signal</keyword>
<dbReference type="InterPro" id="IPR006311">
    <property type="entry name" value="TAT_signal"/>
</dbReference>
<dbReference type="EMBL" id="VJMG01000048">
    <property type="protein sequence ID" value="TRL36857.1"/>
    <property type="molecule type" value="Genomic_DNA"/>
</dbReference>
<evidence type="ECO:0000313" key="2">
    <source>
        <dbReference type="EMBL" id="TRL36857.1"/>
    </source>
</evidence>
<protein>
    <submittedName>
        <fullName evidence="2">DUF1501 domain-containing protein</fullName>
    </submittedName>
</protein>
<name>A0A549T4Q7_9HYPH</name>
<sequence length="398" mass="41147">MTMADASLFRLSRRGFLCGAAGAASLAVLPTATLAAGSGDNRLVVLILRGGMDGVDLVQPHGDPGLVALRPGMALSPDADLLDLDGFFGLHPAAGDLMGLWQAGELGFVHAVASSYRGQKHFEAQDVLETAEAEGKAGRTGWLNRALSLMPRIGQRRAVDITAAVEPILSGPNLVDVWAARPDRPLANDEMHGFGDLFAGDAAFAASFQDVANAGPGGLFDAAARRAGLIEMARQVGAMLNGDYRVASFSLEGWDTHVDQRGQFPQAAGDLSAAILALREGMGPAAWSGTIVLALTEFGRSLRLNDRGGTDHGGASCAVLAGGGLSGSGLSRKTVMGRWPGLAPEALYEGRALMPTGDVRDVAAAVLHRQFDITPANITSKVFPGLAFDGAASLLQAG</sequence>
<feature type="chain" id="PRO_5021910859" evidence="1">
    <location>
        <begin position="36"/>
        <end position="398"/>
    </location>
</feature>
<dbReference type="InterPro" id="IPR010869">
    <property type="entry name" value="DUF1501"/>
</dbReference>
<dbReference type="Proteomes" id="UP000316801">
    <property type="component" value="Unassembled WGS sequence"/>
</dbReference>
<dbReference type="AlphaFoldDB" id="A0A549T4Q7"/>
<evidence type="ECO:0000313" key="3">
    <source>
        <dbReference type="Proteomes" id="UP000316801"/>
    </source>
</evidence>